<name>A0A348W917_9RHOB</name>
<proteinExistence type="predicted"/>
<dbReference type="Proteomes" id="UP000264719">
    <property type="component" value="Unassembled WGS sequence"/>
</dbReference>
<accession>A0A348W917</accession>
<evidence type="ECO:0000259" key="1">
    <source>
        <dbReference type="Pfam" id="PF20282"/>
    </source>
</evidence>
<dbReference type="AlphaFoldDB" id="A0A348W917"/>
<dbReference type="InterPro" id="IPR046914">
    <property type="entry name" value="ABC-3C_CTD6"/>
</dbReference>
<evidence type="ECO:0000313" key="3">
    <source>
        <dbReference type="Proteomes" id="UP000264719"/>
    </source>
</evidence>
<reference evidence="2 3" key="1">
    <citation type="journal article" date="2018" name="Nat. Biotechnol.">
        <title>A standardized bacterial taxonomy based on genome phylogeny substantially revises the tree of life.</title>
        <authorList>
            <person name="Parks D.H."/>
            <person name="Chuvochina M."/>
            <person name="Waite D.W."/>
            <person name="Rinke C."/>
            <person name="Skarshewski A."/>
            <person name="Chaumeil P.A."/>
            <person name="Hugenholtz P."/>
        </authorList>
    </citation>
    <scope>NUCLEOTIDE SEQUENCE [LARGE SCALE GENOMIC DNA]</scope>
    <source>
        <strain evidence="2">UBA9169</strain>
    </source>
</reference>
<gene>
    <name evidence="2" type="ORF">DCS45_03995</name>
</gene>
<dbReference type="EMBL" id="DMVW01000042">
    <property type="protein sequence ID" value="HAR51029.1"/>
    <property type="molecule type" value="Genomic_DNA"/>
</dbReference>
<dbReference type="RefSeq" id="WP_339854454.1">
    <property type="nucleotide sequence ID" value="NZ_CAXAXR010000010.1"/>
</dbReference>
<feature type="domain" description="ABC-three component systems C-terminal" evidence="1">
    <location>
        <begin position="209"/>
        <end position="335"/>
    </location>
</feature>
<protein>
    <recommendedName>
        <fullName evidence="1">ABC-three component systems C-terminal domain-containing protein</fullName>
    </recommendedName>
</protein>
<evidence type="ECO:0000313" key="2">
    <source>
        <dbReference type="EMBL" id="HAR51029.1"/>
    </source>
</evidence>
<organism evidence="2 3">
    <name type="scientific">Roseovarius nubinhibens</name>
    <dbReference type="NCBI Taxonomy" id="314263"/>
    <lineage>
        <taxon>Bacteria</taxon>
        <taxon>Pseudomonadati</taxon>
        <taxon>Pseudomonadota</taxon>
        <taxon>Alphaproteobacteria</taxon>
        <taxon>Rhodobacterales</taxon>
        <taxon>Roseobacteraceae</taxon>
        <taxon>Roseovarius</taxon>
    </lineage>
</organism>
<sequence>MPLNETRQILALEDDHLEELIKKWIVRLIQNGDEYVGFDRPTASADQGRDSVGFLTESRYDGAWDNYQAKQLNKPLSLGDFFSELGKVFYYAAEERYTLPRRYIFVTPNSAQGPVLKLIDRPSTIGPALLENWDTHCEKKITKSGAPLTSKIRELITGFNFDNVELWKCSTIIEQPQMRGLMVELLDLDPGAAPTVRESDIPPTPGDDEIAYLSQLVEVFGSHRGIEFADHNAVMADPDYAPKITRARRQFLERKAFRLHFRDNIDVALLDQVDTDVFDGVYDHYCSHEEGQLFKRLLGVMDKAASVEVTGPLGKHRRVTPSVKQGTCHHFASDGIQLMRWDR</sequence>
<dbReference type="Pfam" id="PF20282">
    <property type="entry name" value="CTD6"/>
    <property type="match status" value="1"/>
</dbReference>
<comment type="caution">
    <text evidence="2">The sequence shown here is derived from an EMBL/GenBank/DDBJ whole genome shotgun (WGS) entry which is preliminary data.</text>
</comment>